<keyword evidence="1" id="KW-0472">Membrane</keyword>
<evidence type="ECO:0000256" key="1">
    <source>
        <dbReference type="SAM" id="Phobius"/>
    </source>
</evidence>
<evidence type="ECO:0000313" key="3">
    <source>
        <dbReference type="Proteomes" id="UP000054843"/>
    </source>
</evidence>
<dbReference type="Proteomes" id="UP000054843">
    <property type="component" value="Unassembled WGS sequence"/>
</dbReference>
<feature type="transmembrane region" description="Helical" evidence="1">
    <location>
        <begin position="109"/>
        <end position="127"/>
    </location>
</feature>
<keyword evidence="3" id="KW-1185">Reference proteome</keyword>
<protein>
    <submittedName>
        <fullName evidence="2">Uncharacterized protein</fullName>
    </submittedName>
</protein>
<sequence>MRKKFALSRIKITRRPYSSFIFATHSSYVKPYGVAGRHDRRNSSKALETTSHQIRVADEVYLKITAKLQNPRVPGSFLRIERTMCTNGKSGSSHHLSRLCALLSRQHRLLFFHLCQLLFVISSILLFDDSPCAHFSQAHSQFRNLVASCYSPASVAIP</sequence>
<dbReference type="EMBL" id="JYDO01000236">
    <property type="protein sequence ID" value="KRZ66550.1"/>
    <property type="molecule type" value="Genomic_DNA"/>
</dbReference>
<keyword evidence="1" id="KW-1133">Transmembrane helix</keyword>
<keyword evidence="1" id="KW-0812">Transmembrane</keyword>
<dbReference type="AlphaFoldDB" id="A0A0V1M435"/>
<proteinExistence type="predicted"/>
<name>A0A0V1M435_9BILA</name>
<evidence type="ECO:0000313" key="2">
    <source>
        <dbReference type="EMBL" id="KRZ66550.1"/>
    </source>
</evidence>
<comment type="caution">
    <text evidence="2">The sequence shown here is derived from an EMBL/GenBank/DDBJ whole genome shotgun (WGS) entry which is preliminary data.</text>
</comment>
<accession>A0A0V1M435</accession>
<reference evidence="2 3" key="1">
    <citation type="submission" date="2015-01" db="EMBL/GenBank/DDBJ databases">
        <title>Evolution of Trichinella species and genotypes.</title>
        <authorList>
            <person name="Korhonen P.K."/>
            <person name="Edoardo P."/>
            <person name="Giuseppe L.R."/>
            <person name="Gasser R.B."/>
        </authorList>
    </citation>
    <scope>NUCLEOTIDE SEQUENCE [LARGE SCALE GENOMIC DNA]</scope>
    <source>
        <strain evidence="2">ISS1980</strain>
    </source>
</reference>
<dbReference type="OrthoDB" id="407432at2759"/>
<gene>
    <name evidence="2" type="ORF">T10_10746</name>
</gene>
<organism evidence="2 3">
    <name type="scientific">Trichinella papuae</name>
    <dbReference type="NCBI Taxonomy" id="268474"/>
    <lineage>
        <taxon>Eukaryota</taxon>
        <taxon>Metazoa</taxon>
        <taxon>Ecdysozoa</taxon>
        <taxon>Nematoda</taxon>
        <taxon>Enoplea</taxon>
        <taxon>Dorylaimia</taxon>
        <taxon>Trichinellida</taxon>
        <taxon>Trichinellidae</taxon>
        <taxon>Trichinella</taxon>
    </lineage>
</organism>